<dbReference type="Gramene" id="TraesLAC1D03G00547470.1">
    <property type="protein sequence ID" value="TraesLAC1D03G00547470.1"/>
    <property type="gene ID" value="TraesLAC1D03G00547470"/>
</dbReference>
<dbReference type="Gramene" id="TraesCS1D03G0819100.1">
    <property type="protein sequence ID" value="TraesCS1D03G0819100.1.CDS"/>
    <property type="gene ID" value="TraesCS1D03G0819100"/>
</dbReference>
<evidence type="ECO:0000259" key="2">
    <source>
        <dbReference type="Pfam" id="PF25475"/>
    </source>
</evidence>
<proteinExistence type="predicted"/>
<dbReference type="EnsemblPlants" id="TraesCS1D02G347800.1">
    <property type="protein sequence ID" value="TraesCS1D02G347800.1"/>
    <property type="gene ID" value="TraesCS1D02G347800"/>
</dbReference>
<sequence length="402" mass="44284">MAYVPPHKRRSSTSEPAPTPSPPTSSLHSLSISSPCGCHHTPPSNKIIHAADCVSRWSPLPPFSDDAESVRLETFPCYTVERMSGAKPLVLALSSPSSSSTEAGAAAAAITERFLPDLLYAVERARARTHDVPREDEEAKLCLVARVGKVLFQRFCVDGSLVSLDVVRDLAEAGTEGSKSPVRKTFHTNVPSDFLDDMERFAVERMGLEFLSTKEHYHVKVVDKQGTVSKMSCKCTVQEDGKLAIGKIELNQIQELLEDVSCLSKDLDLRLMLTTNRVLIDPEVENAIKSLVSSALVDPNARGGFRRPLGNKLIDERFSIAGVWRTNYKTFGNKLLKMYLRHTGRFVQGSSTGEVSNEASFKLAGISKRLQDGGNQEVDTLKGMLESAVRMIWDYALSYHKS</sequence>
<dbReference type="STRING" id="4565.A0A3B6A0P1"/>
<evidence type="ECO:0000256" key="1">
    <source>
        <dbReference type="SAM" id="MobiDB-lite"/>
    </source>
</evidence>
<reference evidence="3" key="2">
    <citation type="submission" date="2018-10" db="UniProtKB">
        <authorList>
            <consortium name="EnsemblPlants"/>
        </authorList>
    </citation>
    <scope>IDENTIFICATION</scope>
</reference>
<gene>
    <name evidence="3" type="primary">LOC123043851</name>
</gene>
<dbReference type="PANTHER" id="PTHR35481:SF1">
    <property type="entry name" value="DNA-DIRECTED RNA POLYMERASE SUBUNIT ALPHA"/>
    <property type="match status" value="1"/>
</dbReference>
<name>A0A3B6A0P1_WHEAT</name>
<protein>
    <recommendedName>
        <fullName evidence="2">DUF7903 domain-containing protein</fullName>
    </recommendedName>
</protein>
<dbReference type="OMA" id="DSVQCKN"/>
<dbReference type="Gramene" id="TraesARI1D03G00550080.1">
    <property type="protein sequence ID" value="TraesARI1D03G00550080.1"/>
    <property type="gene ID" value="TraesARI1D03G00550080"/>
</dbReference>
<dbReference type="Gramene" id="TraesCS1D02G347800.1">
    <property type="protein sequence ID" value="TraesCS1D02G347800.1"/>
    <property type="gene ID" value="TraesCS1D02G347800"/>
</dbReference>
<evidence type="ECO:0000313" key="3">
    <source>
        <dbReference type="EnsemblPlants" id="TraesCS1D02G347800.1"/>
    </source>
</evidence>
<evidence type="ECO:0000313" key="4">
    <source>
        <dbReference type="Proteomes" id="UP000019116"/>
    </source>
</evidence>
<dbReference type="AlphaFoldDB" id="A0A3B6A0P1"/>
<dbReference type="Gramene" id="TraesWEE_scaffold_110396_01G000200.1">
    <property type="protein sequence ID" value="TraesWEE_scaffold_110396_01G000200.1"/>
    <property type="gene ID" value="TraesWEE_scaffold_110396_01G000200"/>
</dbReference>
<dbReference type="Pfam" id="PF25475">
    <property type="entry name" value="DUF7903"/>
    <property type="match status" value="1"/>
</dbReference>
<dbReference type="OrthoDB" id="2014147at2759"/>
<reference evidence="3" key="1">
    <citation type="submission" date="2018-08" db="EMBL/GenBank/DDBJ databases">
        <authorList>
            <person name="Rossello M."/>
        </authorList>
    </citation>
    <scope>NUCLEOTIDE SEQUENCE [LARGE SCALE GENOMIC DNA]</scope>
    <source>
        <strain evidence="3">cv. Chinese Spring</strain>
    </source>
</reference>
<organism evidence="3">
    <name type="scientific">Triticum aestivum</name>
    <name type="common">Wheat</name>
    <dbReference type="NCBI Taxonomy" id="4565"/>
    <lineage>
        <taxon>Eukaryota</taxon>
        <taxon>Viridiplantae</taxon>
        <taxon>Streptophyta</taxon>
        <taxon>Embryophyta</taxon>
        <taxon>Tracheophyta</taxon>
        <taxon>Spermatophyta</taxon>
        <taxon>Magnoliopsida</taxon>
        <taxon>Liliopsida</taxon>
        <taxon>Poales</taxon>
        <taxon>Poaceae</taxon>
        <taxon>BOP clade</taxon>
        <taxon>Pooideae</taxon>
        <taxon>Triticodae</taxon>
        <taxon>Triticeae</taxon>
        <taxon>Triticinae</taxon>
        <taxon>Triticum</taxon>
    </lineage>
</organism>
<dbReference type="InterPro" id="IPR057225">
    <property type="entry name" value="DUF7903"/>
</dbReference>
<keyword evidence="4" id="KW-1185">Reference proteome</keyword>
<accession>A0A3B6A0P1</accession>
<feature type="compositionally biased region" description="Basic residues" evidence="1">
    <location>
        <begin position="1"/>
        <end position="11"/>
    </location>
</feature>
<feature type="region of interest" description="Disordered" evidence="1">
    <location>
        <begin position="1"/>
        <end position="28"/>
    </location>
</feature>
<dbReference type="Proteomes" id="UP000019116">
    <property type="component" value="Chromosome 1D"/>
</dbReference>
<feature type="domain" description="DUF7903" evidence="2">
    <location>
        <begin position="44"/>
        <end position="394"/>
    </location>
</feature>
<dbReference type="PANTHER" id="PTHR35481">
    <property type="entry name" value="DNA-DIRECTED RNA POLYMERASE SUBUNIT ALPHA"/>
    <property type="match status" value="1"/>
</dbReference>